<proteinExistence type="predicted"/>
<name>A0ABU6SBK8_9FABA</name>
<evidence type="ECO:0000256" key="1">
    <source>
        <dbReference type="SAM" id="MobiDB-lite"/>
    </source>
</evidence>
<keyword evidence="3" id="KW-1185">Reference proteome</keyword>
<sequence>MATNAIFITHHKSSLIAPTTFRSRCQGSEAHDNVRISFGSNIKFNGGYSSLVPQQNLLTFRRNMNISVCASTPPGPPLPANPSPFPSPSNWKLWMVGTIFTIVMSFSKGKWGPLLLLKDKFETTIKQVEKIADVVEEVAERVDKAAEEVVKIIPAGKLHDAVEFVEKMAENVDKLAETAEETLEKVDSMEDELDSLLESMAKQQQKNSVTTTAESKDQK</sequence>
<organism evidence="2 3">
    <name type="scientific">Stylosanthes scabra</name>
    <dbReference type="NCBI Taxonomy" id="79078"/>
    <lineage>
        <taxon>Eukaryota</taxon>
        <taxon>Viridiplantae</taxon>
        <taxon>Streptophyta</taxon>
        <taxon>Embryophyta</taxon>
        <taxon>Tracheophyta</taxon>
        <taxon>Spermatophyta</taxon>
        <taxon>Magnoliopsida</taxon>
        <taxon>eudicotyledons</taxon>
        <taxon>Gunneridae</taxon>
        <taxon>Pentapetalae</taxon>
        <taxon>rosids</taxon>
        <taxon>fabids</taxon>
        <taxon>Fabales</taxon>
        <taxon>Fabaceae</taxon>
        <taxon>Papilionoideae</taxon>
        <taxon>50 kb inversion clade</taxon>
        <taxon>dalbergioids sensu lato</taxon>
        <taxon>Dalbergieae</taxon>
        <taxon>Pterocarpus clade</taxon>
        <taxon>Stylosanthes</taxon>
    </lineage>
</organism>
<dbReference type="Proteomes" id="UP001341840">
    <property type="component" value="Unassembled WGS sequence"/>
</dbReference>
<dbReference type="PANTHER" id="PTHR33735:SF14">
    <property type="entry name" value="PHAGE CAPSID SCAFFOLDING PROTEIN (GPO) SERINE PEPTIDASE"/>
    <property type="match status" value="1"/>
</dbReference>
<gene>
    <name evidence="2" type="ORF">PIB30_028941</name>
</gene>
<reference evidence="2 3" key="1">
    <citation type="journal article" date="2023" name="Plants (Basel)">
        <title>Bridging the Gap: Combining Genomics and Transcriptomics Approaches to Understand Stylosanthes scabra, an Orphan Legume from the Brazilian Caatinga.</title>
        <authorList>
            <person name="Ferreira-Neto J.R.C."/>
            <person name="da Silva M.D."/>
            <person name="Binneck E."/>
            <person name="de Melo N.F."/>
            <person name="da Silva R.H."/>
            <person name="de Melo A.L.T.M."/>
            <person name="Pandolfi V."/>
            <person name="Bustamante F.O."/>
            <person name="Brasileiro-Vidal A.C."/>
            <person name="Benko-Iseppon A.M."/>
        </authorList>
    </citation>
    <scope>NUCLEOTIDE SEQUENCE [LARGE SCALE GENOMIC DNA]</scope>
    <source>
        <tissue evidence="2">Leaves</tissue>
    </source>
</reference>
<protein>
    <submittedName>
        <fullName evidence="2">Uncharacterized protein</fullName>
    </submittedName>
</protein>
<dbReference type="PANTHER" id="PTHR33735">
    <property type="entry name" value="EXPRESSED PROTEIN"/>
    <property type="match status" value="1"/>
</dbReference>
<feature type="region of interest" description="Disordered" evidence="1">
    <location>
        <begin position="200"/>
        <end position="219"/>
    </location>
</feature>
<accession>A0ABU6SBK8</accession>
<comment type="caution">
    <text evidence="2">The sequence shown here is derived from an EMBL/GenBank/DDBJ whole genome shotgun (WGS) entry which is preliminary data.</text>
</comment>
<evidence type="ECO:0000313" key="3">
    <source>
        <dbReference type="Proteomes" id="UP001341840"/>
    </source>
</evidence>
<feature type="compositionally biased region" description="Polar residues" evidence="1">
    <location>
        <begin position="201"/>
        <end position="213"/>
    </location>
</feature>
<evidence type="ECO:0000313" key="2">
    <source>
        <dbReference type="EMBL" id="MED6133513.1"/>
    </source>
</evidence>
<dbReference type="SUPFAM" id="SSF109755">
    <property type="entry name" value="PhoU-like"/>
    <property type="match status" value="1"/>
</dbReference>
<dbReference type="EMBL" id="JASCZI010060531">
    <property type="protein sequence ID" value="MED6133513.1"/>
    <property type="molecule type" value="Genomic_DNA"/>
</dbReference>